<evidence type="ECO:0000256" key="5">
    <source>
        <dbReference type="ARBA" id="ARBA00023222"/>
    </source>
</evidence>
<evidence type="ECO:0000256" key="1">
    <source>
        <dbReference type="ARBA" id="ARBA00004741"/>
    </source>
</evidence>
<dbReference type="GO" id="GO:0005737">
    <property type="term" value="C:cytoplasm"/>
    <property type="evidence" value="ECO:0007669"/>
    <property type="project" value="TreeGrafter"/>
</dbReference>
<dbReference type="Gene3D" id="3.40.190.10">
    <property type="entry name" value="Periplasmic binding protein-like II"/>
    <property type="match status" value="2"/>
</dbReference>
<evidence type="ECO:0000256" key="3">
    <source>
        <dbReference type="ARBA" id="ARBA00022605"/>
    </source>
</evidence>
<keyword evidence="4" id="KW-0057">Aromatic amino acid biosynthesis</keyword>
<dbReference type="EMBL" id="MFNE01000046">
    <property type="protein sequence ID" value="OGG93715.1"/>
    <property type="molecule type" value="Genomic_DNA"/>
</dbReference>
<gene>
    <name evidence="11" type="ORF">A2527_11365</name>
</gene>
<dbReference type="SUPFAM" id="SSF53850">
    <property type="entry name" value="Periplasmic binding protein-like II"/>
    <property type="match status" value="1"/>
</dbReference>
<dbReference type="InterPro" id="IPR002912">
    <property type="entry name" value="ACT_dom"/>
</dbReference>
<comment type="caution">
    <text evidence="11">The sequence shown here is derived from an EMBL/GenBank/DDBJ whole genome shotgun (WGS) entry which is preliminary data.</text>
</comment>
<evidence type="ECO:0000256" key="8">
    <source>
        <dbReference type="PIRSR" id="PIRSR001500-2"/>
    </source>
</evidence>
<reference evidence="11 12" key="1">
    <citation type="journal article" date="2016" name="Nat. Commun.">
        <title>Thousands of microbial genomes shed light on interconnected biogeochemical processes in an aquifer system.</title>
        <authorList>
            <person name="Anantharaman K."/>
            <person name="Brown C.T."/>
            <person name="Hug L.A."/>
            <person name="Sharon I."/>
            <person name="Castelle C.J."/>
            <person name="Probst A.J."/>
            <person name="Thomas B.C."/>
            <person name="Singh A."/>
            <person name="Wilkins M.J."/>
            <person name="Karaoz U."/>
            <person name="Brodie E.L."/>
            <person name="Williams K.H."/>
            <person name="Hubbard S.S."/>
            <person name="Banfield J.F."/>
        </authorList>
    </citation>
    <scope>NUCLEOTIDE SEQUENCE [LARGE SCALE GENOMIC DNA]</scope>
</reference>
<sequence length="297" mass="33307">MVKKGFQKPPKPFVLMIKLLEKANRIITLGPEGTFSNQAASLVGGNKPISYTNTLPQIALEVVADPSALGVMPIENSSSGIVGPAQDALVENQVVIIAEALVAVSYALVANRPLHEITGFFCHEVAFNQCMNFTARHLPKARVLYSQSNMDSAQQFLKEPKDSKIAAIVPRIRAQQDPALSSKILEEKIEDYLNNSTRFAVIKVQEPTDQPDFTKHKTSLLIESHEDRHGLLFEILREFHVFGLNLCRLESRPSKIHPWQYRFFIDFYNNHRSATCLEALKSQKIDFKVLGTYSSLT</sequence>
<dbReference type="PIRSF" id="PIRSF001500">
    <property type="entry name" value="Chor_mut_pdt_Ppr"/>
    <property type="match status" value="1"/>
</dbReference>
<dbReference type="STRING" id="1817772.A2527_11365"/>
<keyword evidence="6" id="KW-0456">Lyase</keyword>
<dbReference type="InterPro" id="IPR001086">
    <property type="entry name" value="Preph_deHydtase"/>
</dbReference>
<keyword evidence="3" id="KW-0028">Amino-acid biosynthesis</keyword>
<dbReference type="EC" id="4.2.1.51" evidence="2"/>
<dbReference type="AlphaFoldDB" id="A0A1F6G6J0"/>
<dbReference type="CDD" id="cd04905">
    <property type="entry name" value="ACT_CM-PDT"/>
    <property type="match status" value="1"/>
</dbReference>
<evidence type="ECO:0000313" key="11">
    <source>
        <dbReference type="EMBL" id="OGG93715.1"/>
    </source>
</evidence>
<comment type="pathway">
    <text evidence="1">Amino-acid biosynthesis; L-phenylalanine biosynthesis; phenylpyruvate from prephenate: step 1/1.</text>
</comment>
<evidence type="ECO:0000256" key="4">
    <source>
        <dbReference type="ARBA" id="ARBA00023141"/>
    </source>
</evidence>
<evidence type="ECO:0000259" key="9">
    <source>
        <dbReference type="PROSITE" id="PS51171"/>
    </source>
</evidence>
<dbReference type="PANTHER" id="PTHR21022:SF19">
    <property type="entry name" value="PREPHENATE DEHYDRATASE-RELATED"/>
    <property type="match status" value="1"/>
</dbReference>
<dbReference type="Gene3D" id="3.30.70.260">
    <property type="match status" value="1"/>
</dbReference>
<organism evidence="11 12">
    <name type="scientific">Candidatus Lambdaproteobacteria bacterium RIFOXYD2_FULL_50_16</name>
    <dbReference type="NCBI Taxonomy" id="1817772"/>
    <lineage>
        <taxon>Bacteria</taxon>
        <taxon>Pseudomonadati</taxon>
        <taxon>Pseudomonadota</taxon>
        <taxon>Candidatus Lambdaproteobacteria</taxon>
    </lineage>
</organism>
<evidence type="ECO:0000256" key="2">
    <source>
        <dbReference type="ARBA" id="ARBA00013147"/>
    </source>
</evidence>
<dbReference type="GO" id="GO:0004664">
    <property type="term" value="F:prephenate dehydratase activity"/>
    <property type="evidence" value="ECO:0007669"/>
    <property type="project" value="UniProtKB-EC"/>
</dbReference>
<accession>A0A1F6G6J0</accession>
<feature type="domain" description="ACT" evidence="10">
    <location>
        <begin position="220"/>
        <end position="294"/>
    </location>
</feature>
<keyword evidence="5" id="KW-0584">Phenylalanine biosynthesis</keyword>
<dbReference type="Proteomes" id="UP000178449">
    <property type="component" value="Unassembled WGS sequence"/>
</dbReference>
<comment type="catalytic activity">
    <reaction evidence="7">
        <text>prephenate + H(+) = 3-phenylpyruvate + CO2 + H2O</text>
        <dbReference type="Rhea" id="RHEA:21648"/>
        <dbReference type="ChEBI" id="CHEBI:15377"/>
        <dbReference type="ChEBI" id="CHEBI:15378"/>
        <dbReference type="ChEBI" id="CHEBI:16526"/>
        <dbReference type="ChEBI" id="CHEBI:18005"/>
        <dbReference type="ChEBI" id="CHEBI:29934"/>
        <dbReference type="EC" id="4.2.1.51"/>
    </reaction>
</comment>
<dbReference type="InterPro" id="IPR045865">
    <property type="entry name" value="ACT-like_dom_sf"/>
</dbReference>
<protein>
    <recommendedName>
        <fullName evidence="2">prephenate dehydratase</fullName>
        <ecNumber evidence="2">4.2.1.51</ecNumber>
    </recommendedName>
</protein>
<dbReference type="InterPro" id="IPR008242">
    <property type="entry name" value="Chor_mutase/pphenate_deHydtase"/>
</dbReference>
<dbReference type="PROSITE" id="PS51671">
    <property type="entry name" value="ACT"/>
    <property type="match status" value="1"/>
</dbReference>
<dbReference type="GO" id="GO:0009094">
    <property type="term" value="P:L-phenylalanine biosynthetic process"/>
    <property type="evidence" value="ECO:0007669"/>
    <property type="project" value="UniProtKB-UniPathway"/>
</dbReference>
<feature type="site" description="Essential for prephenate dehydratase activity" evidence="8">
    <location>
        <position position="197"/>
    </location>
</feature>
<dbReference type="SUPFAM" id="SSF55021">
    <property type="entry name" value="ACT-like"/>
    <property type="match status" value="1"/>
</dbReference>
<dbReference type="PROSITE" id="PS51171">
    <property type="entry name" value="PREPHENATE_DEHYDR_3"/>
    <property type="match status" value="1"/>
</dbReference>
<evidence type="ECO:0000256" key="6">
    <source>
        <dbReference type="ARBA" id="ARBA00023239"/>
    </source>
</evidence>
<evidence type="ECO:0000313" key="12">
    <source>
        <dbReference type="Proteomes" id="UP000178449"/>
    </source>
</evidence>
<evidence type="ECO:0000259" key="10">
    <source>
        <dbReference type="PROSITE" id="PS51671"/>
    </source>
</evidence>
<dbReference type="PANTHER" id="PTHR21022">
    <property type="entry name" value="PREPHENATE DEHYDRATASE P PROTEIN"/>
    <property type="match status" value="1"/>
</dbReference>
<dbReference type="UniPathway" id="UPA00121">
    <property type="reaction ID" value="UER00345"/>
</dbReference>
<dbReference type="Pfam" id="PF00800">
    <property type="entry name" value="PDT"/>
    <property type="match status" value="1"/>
</dbReference>
<proteinExistence type="predicted"/>
<evidence type="ECO:0000256" key="7">
    <source>
        <dbReference type="ARBA" id="ARBA00047848"/>
    </source>
</evidence>
<feature type="domain" description="Prephenate dehydratase" evidence="9">
    <location>
        <begin position="25"/>
        <end position="204"/>
    </location>
</feature>
<name>A0A1F6G6J0_9PROT</name>